<accession>A0AAP7DLR6</accession>
<sequence length="102" mass="11615">MAAKGEDLIKYITQRVVTYMDTPVEARRERQLERKNRVKEPWQTKWFGMVPFGVKMWAGKWGNASKPLLKKAGELKLLRLLRKHVKSSSSSPSSGSSTPSQP</sequence>
<comment type="caution">
    <text evidence="2">The sequence shown here is derived from an EMBL/GenBank/DDBJ whole genome shotgun (WGS) entry which is preliminary data.</text>
</comment>
<dbReference type="AlphaFoldDB" id="A0AAP7DLR6"/>
<evidence type="ECO:0000313" key="3">
    <source>
        <dbReference type="Proteomes" id="UP000552038"/>
    </source>
</evidence>
<dbReference type="Proteomes" id="UP001527181">
    <property type="component" value="Unassembled WGS sequence"/>
</dbReference>
<dbReference type="EMBL" id="JABFOR010000064">
    <property type="protein sequence ID" value="NOJ73944.1"/>
    <property type="molecule type" value="Genomic_DNA"/>
</dbReference>
<evidence type="ECO:0000313" key="2">
    <source>
        <dbReference type="EMBL" id="NOJ73944.1"/>
    </source>
</evidence>
<evidence type="ECO:0000313" key="1">
    <source>
        <dbReference type="EMBL" id="MCY9763983.1"/>
    </source>
</evidence>
<reference evidence="2 3" key="1">
    <citation type="submission" date="2020-05" db="EMBL/GenBank/DDBJ databases">
        <title>Whole genome sequencing and identification of novel metabolites from Paenibacillus alvei strain JR949.</title>
        <authorList>
            <person name="Rajendhran J."/>
            <person name="Sree Pranav P."/>
            <person name="Mahalakshmi B."/>
            <person name="Karthikeyan R."/>
        </authorList>
    </citation>
    <scope>NUCLEOTIDE SEQUENCE [LARGE SCALE GENOMIC DNA]</scope>
    <source>
        <strain evidence="2 3">JR949</strain>
    </source>
</reference>
<dbReference type="Pfam" id="PF14038">
    <property type="entry name" value="YqzE"/>
    <property type="match status" value="1"/>
</dbReference>
<dbReference type="RefSeq" id="WP_005546164.1">
    <property type="nucleotide sequence ID" value="NZ_JABFOR010000064.1"/>
</dbReference>
<evidence type="ECO:0000313" key="4">
    <source>
        <dbReference type="Proteomes" id="UP001527181"/>
    </source>
</evidence>
<proteinExistence type="predicted"/>
<dbReference type="EMBL" id="JAMDNP010000072">
    <property type="protein sequence ID" value="MCY9763983.1"/>
    <property type="molecule type" value="Genomic_DNA"/>
</dbReference>
<organism evidence="2 3">
    <name type="scientific">Paenibacillus alvei</name>
    <name type="common">Bacillus alvei</name>
    <dbReference type="NCBI Taxonomy" id="44250"/>
    <lineage>
        <taxon>Bacteria</taxon>
        <taxon>Bacillati</taxon>
        <taxon>Bacillota</taxon>
        <taxon>Bacilli</taxon>
        <taxon>Bacillales</taxon>
        <taxon>Paenibacillaceae</taxon>
        <taxon>Paenibacillus</taxon>
    </lineage>
</organism>
<name>A0AAP7DLR6_PAEAL</name>
<protein>
    <submittedName>
        <fullName evidence="2">YqzE family protein</fullName>
    </submittedName>
</protein>
<dbReference type="Proteomes" id="UP000552038">
    <property type="component" value="Unassembled WGS sequence"/>
</dbReference>
<keyword evidence="4" id="KW-1185">Reference proteome</keyword>
<reference evidence="1 4" key="2">
    <citation type="submission" date="2022-05" db="EMBL/GenBank/DDBJ databases">
        <title>Genome Sequencing of Bee-Associated Microbes.</title>
        <authorList>
            <person name="Dunlap C."/>
        </authorList>
    </citation>
    <scope>NUCLEOTIDE SEQUENCE [LARGE SCALE GENOMIC DNA]</scope>
    <source>
        <strain evidence="1 4">NRRL B-04010</strain>
    </source>
</reference>
<dbReference type="GeneID" id="94489289"/>
<gene>
    <name evidence="2" type="ORF">HMI46_25870</name>
    <name evidence="1" type="ORF">M5X12_26085</name>
</gene>
<dbReference type="InterPro" id="IPR025622">
    <property type="entry name" value="YqzE"/>
</dbReference>